<comment type="caution">
    <text evidence="1">The sequence shown here is derived from an EMBL/GenBank/DDBJ whole genome shotgun (WGS) entry which is preliminary data.</text>
</comment>
<dbReference type="Proteomes" id="UP001062846">
    <property type="component" value="Chromosome 4"/>
</dbReference>
<reference evidence="1" key="1">
    <citation type="submission" date="2022-02" db="EMBL/GenBank/DDBJ databases">
        <title>Plant Genome Project.</title>
        <authorList>
            <person name="Zhang R.-G."/>
        </authorList>
    </citation>
    <scope>NUCLEOTIDE SEQUENCE</scope>
    <source>
        <strain evidence="1">AT1</strain>
    </source>
</reference>
<evidence type="ECO:0000313" key="1">
    <source>
        <dbReference type="EMBL" id="KAI8560578.1"/>
    </source>
</evidence>
<gene>
    <name evidence="1" type="ORF">RHMOL_Rhmol04G0268600</name>
</gene>
<proteinExistence type="predicted"/>
<accession>A0ACC0P738</accession>
<name>A0ACC0P738_RHOML</name>
<keyword evidence="2" id="KW-1185">Reference proteome</keyword>
<sequence length="92" mass="10460">MDSFETSGSPNEVFQQEITTEVPTIVVEDPPILSSLRRNDIEPAIISEEEPAIISEEEDHSDEYEEDLMADLDDEEEEENHSDSDDDFDIEA</sequence>
<dbReference type="EMBL" id="CM046391">
    <property type="protein sequence ID" value="KAI8560578.1"/>
    <property type="molecule type" value="Genomic_DNA"/>
</dbReference>
<organism evidence="1 2">
    <name type="scientific">Rhododendron molle</name>
    <name type="common">Chinese azalea</name>
    <name type="synonym">Azalea mollis</name>
    <dbReference type="NCBI Taxonomy" id="49168"/>
    <lineage>
        <taxon>Eukaryota</taxon>
        <taxon>Viridiplantae</taxon>
        <taxon>Streptophyta</taxon>
        <taxon>Embryophyta</taxon>
        <taxon>Tracheophyta</taxon>
        <taxon>Spermatophyta</taxon>
        <taxon>Magnoliopsida</taxon>
        <taxon>eudicotyledons</taxon>
        <taxon>Gunneridae</taxon>
        <taxon>Pentapetalae</taxon>
        <taxon>asterids</taxon>
        <taxon>Ericales</taxon>
        <taxon>Ericaceae</taxon>
        <taxon>Ericoideae</taxon>
        <taxon>Rhodoreae</taxon>
        <taxon>Rhododendron</taxon>
    </lineage>
</organism>
<protein>
    <submittedName>
        <fullName evidence="1">Uncharacterized protein</fullName>
    </submittedName>
</protein>
<evidence type="ECO:0000313" key="2">
    <source>
        <dbReference type="Proteomes" id="UP001062846"/>
    </source>
</evidence>